<keyword evidence="3" id="KW-1185">Reference proteome</keyword>
<accession>U5D401</accession>
<dbReference type="HOGENOM" id="CLU_1984565_0_0_1"/>
<organism evidence="2 3">
    <name type="scientific">Amborella trichopoda</name>
    <dbReference type="NCBI Taxonomy" id="13333"/>
    <lineage>
        <taxon>Eukaryota</taxon>
        <taxon>Viridiplantae</taxon>
        <taxon>Streptophyta</taxon>
        <taxon>Embryophyta</taxon>
        <taxon>Tracheophyta</taxon>
        <taxon>Spermatophyta</taxon>
        <taxon>Magnoliopsida</taxon>
        <taxon>Amborellales</taxon>
        <taxon>Amborellaceae</taxon>
        <taxon>Amborella</taxon>
    </lineage>
</organism>
<name>U5D401_AMBTC</name>
<feature type="compositionally biased region" description="Basic residues" evidence="1">
    <location>
        <begin position="15"/>
        <end position="30"/>
    </location>
</feature>
<proteinExistence type="predicted"/>
<reference evidence="3" key="1">
    <citation type="journal article" date="2013" name="Science">
        <title>The Amborella genome and the evolution of flowering plants.</title>
        <authorList>
            <consortium name="Amborella Genome Project"/>
        </authorList>
    </citation>
    <scope>NUCLEOTIDE SEQUENCE [LARGE SCALE GENOMIC DNA]</scope>
</reference>
<dbReference type="EMBL" id="KI392405">
    <property type="protein sequence ID" value="ERN16965.1"/>
    <property type="molecule type" value="Genomic_DNA"/>
</dbReference>
<dbReference type="AlphaFoldDB" id="U5D401"/>
<dbReference type="Gramene" id="ERN16965">
    <property type="protein sequence ID" value="ERN16965"/>
    <property type="gene ID" value="AMTR_s00057p00200000"/>
</dbReference>
<evidence type="ECO:0000313" key="3">
    <source>
        <dbReference type="Proteomes" id="UP000017836"/>
    </source>
</evidence>
<protein>
    <submittedName>
        <fullName evidence="2">Uncharacterized protein</fullName>
    </submittedName>
</protein>
<evidence type="ECO:0000256" key="1">
    <source>
        <dbReference type="SAM" id="MobiDB-lite"/>
    </source>
</evidence>
<gene>
    <name evidence="2" type="ORF">AMTR_s00057p00200000</name>
</gene>
<feature type="region of interest" description="Disordered" evidence="1">
    <location>
        <begin position="1"/>
        <end position="34"/>
    </location>
</feature>
<dbReference type="Proteomes" id="UP000017836">
    <property type="component" value="Unassembled WGS sequence"/>
</dbReference>
<sequence length="126" mass="14064">MGQAQSRPGLNSARVKLRRAKKEKKQKKKGGWGLWANTSLSPALWPQFAGQASNGPNPALRLQFVAQAYFVRARPTRPGRFPLQALVYCDAMCTRMRISKGPIHPLRDSSAMYQEDPMDYSQGCSP</sequence>
<evidence type="ECO:0000313" key="2">
    <source>
        <dbReference type="EMBL" id="ERN16965.1"/>
    </source>
</evidence>